<gene>
    <name evidence="1" type="ORF">SNAT2548_LOCUS11848</name>
</gene>
<dbReference type="AlphaFoldDB" id="A0A812LJV6"/>
<name>A0A812LJV6_9DINO</name>
<dbReference type="EMBL" id="CAJNDS010001112">
    <property type="protein sequence ID" value="CAE7247428.1"/>
    <property type="molecule type" value="Genomic_DNA"/>
</dbReference>
<evidence type="ECO:0000313" key="2">
    <source>
        <dbReference type="Proteomes" id="UP000604046"/>
    </source>
</evidence>
<proteinExistence type="predicted"/>
<comment type="caution">
    <text evidence="1">The sequence shown here is derived from an EMBL/GenBank/DDBJ whole genome shotgun (WGS) entry which is preliminary data.</text>
</comment>
<protein>
    <submittedName>
        <fullName evidence="1">Uncharacterized protein</fullName>
    </submittedName>
</protein>
<organism evidence="1 2">
    <name type="scientific">Symbiodinium natans</name>
    <dbReference type="NCBI Taxonomy" id="878477"/>
    <lineage>
        <taxon>Eukaryota</taxon>
        <taxon>Sar</taxon>
        <taxon>Alveolata</taxon>
        <taxon>Dinophyceae</taxon>
        <taxon>Suessiales</taxon>
        <taxon>Symbiodiniaceae</taxon>
        <taxon>Symbiodinium</taxon>
    </lineage>
</organism>
<dbReference type="OrthoDB" id="440812at2759"/>
<sequence>MLRMMAQCAANKGNECRNLHKLIHKTGKTLPVDISSEPTKVVLLSGRPRVATIRYPILYLSAWAKQLFSTGGQMLLGGHSLEDPDAYCRMLRVFWQRFRHVRPEHDVYDRADAEAGFDLGFCIPVAIHGDEGRGKLKRPVMVLSYQPLISFKGPRFVNSSGHSFTTRLLFTVVPSEMYYKQQTIDTLHAAMVRDLQSLYSDGITVWKQQTLKFRFVPVMLKGDWPYIRAAAHLATGFTSKRVCHLCSSEATRFG</sequence>
<accession>A0A812LJV6</accession>
<dbReference type="Proteomes" id="UP000604046">
    <property type="component" value="Unassembled WGS sequence"/>
</dbReference>
<keyword evidence="2" id="KW-1185">Reference proteome</keyword>
<evidence type="ECO:0000313" key="1">
    <source>
        <dbReference type="EMBL" id="CAE7247428.1"/>
    </source>
</evidence>
<reference evidence="1" key="1">
    <citation type="submission" date="2021-02" db="EMBL/GenBank/DDBJ databases">
        <authorList>
            <person name="Dougan E. K."/>
            <person name="Rhodes N."/>
            <person name="Thang M."/>
            <person name="Chan C."/>
        </authorList>
    </citation>
    <scope>NUCLEOTIDE SEQUENCE</scope>
</reference>